<dbReference type="EMBL" id="FMWL01000022">
    <property type="protein sequence ID" value="SCZ81754.1"/>
    <property type="molecule type" value="Genomic_DNA"/>
</dbReference>
<protein>
    <submittedName>
        <fullName evidence="1">Uncharacterized protein</fullName>
    </submittedName>
</protein>
<evidence type="ECO:0000313" key="1">
    <source>
        <dbReference type="EMBL" id="SCZ81754.1"/>
    </source>
</evidence>
<sequence length="146" mass="16785">MLNLITVHLYSTNNNETAMMEKKRHPKTESSHTLKALHLTYKLLRSTGQKPAPRGRYPRKLCRLQRDFFFTIRRCTTKASKLRKGNNQGGTAGQRRSSLIQSDVFFDVLIQSIQSRSSIEHQKSIYPSSSFSTTCTHNPIERTETL</sequence>
<keyword evidence="2" id="KW-1185">Reference proteome</keyword>
<dbReference type="AlphaFoldDB" id="A0A1G5S5Y6"/>
<dbReference type="Proteomes" id="UP000199208">
    <property type="component" value="Unassembled WGS sequence"/>
</dbReference>
<organism evidence="1 2">
    <name type="scientific">Acidaminobacter hydrogenoformans DSM 2784</name>
    <dbReference type="NCBI Taxonomy" id="1120920"/>
    <lineage>
        <taxon>Bacteria</taxon>
        <taxon>Bacillati</taxon>
        <taxon>Bacillota</taxon>
        <taxon>Clostridia</taxon>
        <taxon>Peptostreptococcales</taxon>
        <taxon>Acidaminobacteraceae</taxon>
        <taxon>Acidaminobacter</taxon>
    </lineage>
</organism>
<accession>A0A1G5S5Y6</accession>
<evidence type="ECO:0000313" key="2">
    <source>
        <dbReference type="Proteomes" id="UP000199208"/>
    </source>
</evidence>
<gene>
    <name evidence="1" type="ORF">SAMN03080599_02994</name>
</gene>
<reference evidence="1 2" key="1">
    <citation type="submission" date="2016-10" db="EMBL/GenBank/DDBJ databases">
        <authorList>
            <person name="de Groot N.N."/>
        </authorList>
    </citation>
    <scope>NUCLEOTIDE SEQUENCE [LARGE SCALE GENOMIC DNA]</scope>
    <source>
        <strain evidence="1 2">DSM 2784</strain>
    </source>
</reference>
<name>A0A1G5S5Y6_9FIRM</name>
<proteinExistence type="predicted"/>
<dbReference type="STRING" id="1120920.SAMN03080599_02994"/>